<evidence type="ECO:0000256" key="3">
    <source>
        <dbReference type="ARBA" id="ARBA00022448"/>
    </source>
</evidence>
<dbReference type="PANTHER" id="PTHR30012">
    <property type="entry name" value="GENERAL SECRETION PATHWAY PROTEIN"/>
    <property type="match status" value="1"/>
</dbReference>
<keyword evidence="12" id="KW-1185">Reference proteome</keyword>
<evidence type="ECO:0000256" key="4">
    <source>
        <dbReference type="ARBA" id="ARBA00022475"/>
    </source>
</evidence>
<dbReference type="Gene3D" id="1.20.81.30">
    <property type="entry name" value="Type II secretion system (T2SS), domain F"/>
    <property type="match status" value="2"/>
</dbReference>
<keyword evidence="5 8" id="KW-0812">Transmembrane</keyword>
<evidence type="ECO:0000256" key="9">
    <source>
        <dbReference type="SAM" id="Phobius"/>
    </source>
</evidence>
<dbReference type="PROSITE" id="PS00874">
    <property type="entry name" value="T2SP_F"/>
    <property type="match status" value="1"/>
</dbReference>
<evidence type="ECO:0000313" key="11">
    <source>
        <dbReference type="EMBL" id="MFD1736024.1"/>
    </source>
</evidence>
<feature type="transmembrane region" description="Helical" evidence="9">
    <location>
        <begin position="221"/>
        <end position="240"/>
    </location>
</feature>
<dbReference type="Pfam" id="PF00482">
    <property type="entry name" value="T2SSF"/>
    <property type="match status" value="2"/>
</dbReference>
<dbReference type="InterPro" id="IPR001992">
    <property type="entry name" value="T2SS_GspF/T4SS_PilC_CS"/>
</dbReference>
<evidence type="ECO:0000259" key="10">
    <source>
        <dbReference type="Pfam" id="PF00482"/>
    </source>
</evidence>
<evidence type="ECO:0000256" key="2">
    <source>
        <dbReference type="ARBA" id="ARBA00005745"/>
    </source>
</evidence>
<dbReference type="InterPro" id="IPR003004">
    <property type="entry name" value="GspF/PilC"/>
</dbReference>
<sequence>MPLFKYQGRDKRGRKVAGRVQSDTKREAIATLREEGVAVLKIDEIKGILYQEIKLVQDKVKLKDFVIYVRQFSTLLKAGISVVDATHILSQQTSSKVLKKSLFDIEEGLRGGNAFTDAAEKHRKIFPPLFLNMMKAGEIGGNVDEILDRLADYYEKQNKLRQKVKSAMTYPIAVGSIAIVIVVFMLTFVVPTFVDMFSSFGADLPAITRFVLGLSAFFTKFWWLLIILLFGSYLGIVVALNNKASRYYIDYFILRVPIFGPLFQKSALARMTRTLSSLFASSVPILQAISIVERIIGNEVIARVIKKSRISLEQGKPLAEPMKEHWVFPPLVSQMVAVGEKTGSLDVMLDKIADYYESEVEATTDQIKSLIEPMMIIFLAVIVGGIVASIAVPMFSIFENIG</sequence>
<reference evidence="12" key="1">
    <citation type="journal article" date="2019" name="Int. J. Syst. Evol. Microbiol.">
        <title>The Global Catalogue of Microorganisms (GCM) 10K type strain sequencing project: providing services to taxonomists for standard genome sequencing and annotation.</title>
        <authorList>
            <consortium name="The Broad Institute Genomics Platform"/>
            <consortium name="The Broad Institute Genome Sequencing Center for Infectious Disease"/>
            <person name="Wu L."/>
            <person name="Ma J."/>
        </authorList>
    </citation>
    <scope>NUCLEOTIDE SEQUENCE [LARGE SCALE GENOMIC DNA]</scope>
    <source>
        <strain evidence="12">CCUG 49339</strain>
    </source>
</reference>
<keyword evidence="6 9" id="KW-1133">Transmembrane helix</keyword>
<dbReference type="PANTHER" id="PTHR30012:SF0">
    <property type="entry name" value="TYPE II SECRETION SYSTEM PROTEIN F-RELATED"/>
    <property type="match status" value="1"/>
</dbReference>
<dbReference type="RefSeq" id="WP_377927160.1">
    <property type="nucleotide sequence ID" value="NZ_JBHUEM010000004.1"/>
</dbReference>
<comment type="subcellular location">
    <subcellularLocation>
        <location evidence="1 8">Cell membrane</location>
        <topology evidence="1 8">Multi-pass membrane protein</topology>
    </subcellularLocation>
</comment>
<comment type="similarity">
    <text evidence="2 8">Belongs to the GSP F family.</text>
</comment>
<accession>A0ABW4LLJ5</accession>
<keyword evidence="7 9" id="KW-0472">Membrane</keyword>
<comment type="caution">
    <text evidence="11">The sequence shown here is derived from an EMBL/GenBank/DDBJ whole genome shotgun (WGS) entry which is preliminary data.</text>
</comment>
<keyword evidence="4" id="KW-1003">Cell membrane</keyword>
<feature type="transmembrane region" description="Helical" evidence="9">
    <location>
        <begin position="376"/>
        <end position="398"/>
    </location>
</feature>
<protein>
    <submittedName>
        <fullName evidence="11">Type II secretion system F family protein</fullName>
    </submittedName>
</protein>
<dbReference type="EMBL" id="JBHUEM010000004">
    <property type="protein sequence ID" value="MFD1736024.1"/>
    <property type="molecule type" value="Genomic_DNA"/>
</dbReference>
<evidence type="ECO:0000256" key="5">
    <source>
        <dbReference type="ARBA" id="ARBA00022692"/>
    </source>
</evidence>
<keyword evidence="3 8" id="KW-0813">Transport</keyword>
<proteinExistence type="inferred from homology"/>
<dbReference type="InterPro" id="IPR018076">
    <property type="entry name" value="T2SS_GspF_dom"/>
</dbReference>
<organism evidence="11 12">
    <name type="scientific">Bacillus salitolerans</name>
    <dbReference type="NCBI Taxonomy" id="1437434"/>
    <lineage>
        <taxon>Bacteria</taxon>
        <taxon>Bacillati</taxon>
        <taxon>Bacillota</taxon>
        <taxon>Bacilli</taxon>
        <taxon>Bacillales</taxon>
        <taxon>Bacillaceae</taxon>
        <taxon>Bacillus</taxon>
    </lineage>
</organism>
<evidence type="ECO:0000256" key="8">
    <source>
        <dbReference type="RuleBase" id="RU003923"/>
    </source>
</evidence>
<feature type="domain" description="Type II secretion system protein GspF" evidence="10">
    <location>
        <begin position="69"/>
        <end position="191"/>
    </location>
</feature>
<name>A0ABW4LLJ5_9BACI</name>
<dbReference type="Proteomes" id="UP001597214">
    <property type="component" value="Unassembled WGS sequence"/>
</dbReference>
<feature type="domain" description="Type II secretion system protein GspF" evidence="10">
    <location>
        <begin position="272"/>
        <end position="393"/>
    </location>
</feature>
<dbReference type="PRINTS" id="PR00812">
    <property type="entry name" value="BCTERIALGSPF"/>
</dbReference>
<gene>
    <name evidence="11" type="ORF">ACFSCX_05550</name>
</gene>
<evidence type="ECO:0000256" key="6">
    <source>
        <dbReference type="ARBA" id="ARBA00022989"/>
    </source>
</evidence>
<evidence type="ECO:0000256" key="7">
    <source>
        <dbReference type="ARBA" id="ARBA00023136"/>
    </source>
</evidence>
<feature type="transmembrane region" description="Helical" evidence="9">
    <location>
        <begin position="167"/>
        <end position="190"/>
    </location>
</feature>
<evidence type="ECO:0000256" key="1">
    <source>
        <dbReference type="ARBA" id="ARBA00004651"/>
    </source>
</evidence>
<evidence type="ECO:0000313" key="12">
    <source>
        <dbReference type="Proteomes" id="UP001597214"/>
    </source>
</evidence>
<dbReference type="InterPro" id="IPR042094">
    <property type="entry name" value="T2SS_GspF_sf"/>
</dbReference>